<accession>A0A0F5IC27</accession>
<evidence type="ECO:0000313" key="2">
    <source>
        <dbReference type="EMBL" id="KKB43134.1"/>
    </source>
</evidence>
<gene>
    <name evidence="2" type="ORF">QY95_02120</name>
</gene>
<evidence type="ECO:0000313" key="3">
    <source>
        <dbReference type="Proteomes" id="UP000031563"/>
    </source>
</evidence>
<reference evidence="2" key="1">
    <citation type="submission" date="2015-02" db="EMBL/GenBank/DDBJ databases">
        <title>Genome Assembly of Bacillaceae bacterium MTCC 8252.</title>
        <authorList>
            <person name="Verma A."/>
            <person name="Khatri I."/>
            <person name="Mual P."/>
            <person name="Subramanian S."/>
            <person name="Krishnamurthi S."/>
        </authorList>
    </citation>
    <scope>NUCLEOTIDE SEQUENCE [LARGE SCALE GENOMIC DNA]</scope>
    <source>
        <strain evidence="2">MTCC 8252</strain>
    </source>
</reference>
<keyword evidence="3" id="KW-1185">Reference proteome</keyword>
<feature type="transmembrane region" description="Helical" evidence="1">
    <location>
        <begin position="43"/>
        <end position="67"/>
    </location>
</feature>
<name>A0A0F5IC27_BACTR</name>
<keyword evidence="1" id="KW-1133">Transmembrane helix</keyword>
<feature type="transmembrane region" description="Helical" evidence="1">
    <location>
        <begin position="87"/>
        <end position="115"/>
    </location>
</feature>
<feature type="transmembrane region" description="Helical" evidence="1">
    <location>
        <begin position="231"/>
        <end position="252"/>
    </location>
</feature>
<protein>
    <submittedName>
        <fullName evidence="2">Uncharacterized protein</fullName>
    </submittedName>
</protein>
<comment type="caution">
    <text evidence="2">The sequence shown here is derived from an EMBL/GenBank/DDBJ whole genome shotgun (WGS) entry which is preliminary data.</text>
</comment>
<proteinExistence type="predicted"/>
<dbReference type="Proteomes" id="UP000031563">
    <property type="component" value="Unassembled WGS sequence"/>
</dbReference>
<dbReference type="OrthoDB" id="2962380at2"/>
<feature type="transmembrane region" description="Helical" evidence="1">
    <location>
        <begin position="16"/>
        <end position="37"/>
    </location>
</feature>
<feature type="transmembrane region" description="Helical" evidence="1">
    <location>
        <begin position="135"/>
        <end position="159"/>
    </location>
</feature>
<dbReference type="AlphaFoldDB" id="A0A0F5IC27"/>
<organism evidence="2 3">
    <name type="scientific">Bacillus thermotolerans</name>
    <name type="common">Quasibacillus thermotolerans</name>
    <dbReference type="NCBI Taxonomy" id="1221996"/>
    <lineage>
        <taxon>Bacteria</taxon>
        <taxon>Bacillati</taxon>
        <taxon>Bacillota</taxon>
        <taxon>Bacilli</taxon>
        <taxon>Bacillales</taxon>
        <taxon>Bacillaceae</taxon>
        <taxon>Bacillus</taxon>
    </lineage>
</organism>
<keyword evidence="1" id="KW-0472">Membrane</keyword>
<evidence type="ECO:0000256" key="1">
    <source>
        <dbReference type="SAM" id="Phobius"/>
    </source>
</evidence>
<dbReference type="EMBL" id="JWIR02000004">
    <property type="protein sequence ID" value="KKB43134.1"/>
    <property type="molecule type" value="Genomic_DNA"/>
</dbReference>
<keyword evidence="1" id="KW-0812">Transmembrane</keyword>
<feature type="transmembrane region" description="Helical" evidence="1">
    <location>
        <begin position="171"/>
        <end position="191"/>
    </location>
</feature>
<sequence length="258" mass="29536">MFAGLLKKDFLLIKNYFLWWLLLMAGLYIVVAAFGAYHDRFYIVMAPIFFVYFFHAALLPIVVLLLLRAEEKGHYWLHSTAGGGKLLLSKLLVGSFVFIISLVLIDVLALFSLNVVIPMDYTETPGSEMPYMEGWLLNMGITGGALYFTIWGLFLWSIYHSLNAYPMLRKVRWLIVIAVYILIQTLTSKLMELSFVQKWFASWTVNIGEVGETIFGMGGMQMSVINNDLQVWPVLLTIIFHIMLFLAAAWLLNRKVEV</sequence>
<dbReference type="RefSeq" id="WP_040047857.1">
    <property type="nucleotide sequence ID" value="NZ_JWIR02000004.1"/>
</dbReference>
<dbReference type="STRING" id="1221996.QY95_02120"/>